<accession>A0A4V1M049</accession>
<reference evidence="1 2" key="1">
    <citation type="submission" date="2017-10" db="EMBL/GenBank/DDBJ databases">
        <title>Genomics of the genus Arcobacter.</title>
        <authorList>
            <person name="Perez-Cataluna A."/>
            <person name="Figueras M.J."/>
        </authorList>
    </citation>
    <scope>NUCLEOTIDE SEQUENCE [LARGE SCALE GENOMIC DNA]</scope>
    <source>
        <strain evidence="1 2">CECT 8441</strain>
    </source>
</reference>
<dbReference type="InterPro" id="IPR020945">
    <property type="entry name" value="DMSO/NO3_reduct_chaperone"/>
</dbReference>
<dbReference type="InterPro" id="IPR036411">
    <property type="entry name" value="TorD-like_sf"/>
</dbReference>
<gene>
    <name evidence="1" type="ORF">CRV07_12475</name>
</gene>
<organism evidence="1 2">
    <name type="scientific">Halarcobacter ebronensis</name>
    <dbReference type="NCBI Taxonomy" id="1462615"/>
    <lineage>
        <taxon>Bacteria</taxon>
        <taxon>Pseudomonadati</taxon>
        <taxon>Campylobacterota</taxon>
        <taxon>Epsilonproteobacteria</taxon>
        <taxon>Campylobacterales</taxon>
        <taxon>Arcobacteraceae</taxon>
        <taxon>Halarcobacter</taxon>
    </lineage>
</organism>
<proteinExistence type="predicted"/>
<dbReference type="Gene3D" id="1.10.3480.10">
    <property type="entry name" value="TorD-like"/>
    <property type="match status" value="1"/>
</dbReference>
<name>A0A4V1M049_9BACT</name>
<dbReference type="Proteomes" id="UP000289758">
    <property type="component" value="Unassembled WGS sequence"/>
</dbReference>
<dbReference type="RefSeq" id="WP_129087982.1">
    <property type="nucleotide sequence ID" value="NZ_CP053836.1"/>
</dbReference>
<dbReference type="EMBL" id="PDKK01000012">
    <property type="protein sequence ID" value="RXK03489.1"/>
    <property type="molecule type" value="Genomic_DNA"/>
</dbReference>
<evidence type="ECO:0000313" key="2">
    <source>
        <dbReference type="Proteomes" id="UP000289758"/>
    </source>
</evidence>
<dbReference type="Pfam" id="PF02613">
    <property type="entry name" value="Nitrate_red_del"/>
    <property type="match status" value="1"/>
</dbReference>
<protein>
    <submittedName>
        <fullName evidence="1">Uncharacterized protein</fullName>
    </submittedName>
</protein>
<evidence type="ECO:0000313" key="1">
    <source>
        <dbReference type="EMBL" id="RXK03489.1"/>
    </source>
</evidence>
<keyword evidence="2" id="KW-1185">Reference proteome</keyword>
<dbReference type="OrthoDB" id="13061at2"/>
<dbReference type="AlphaFoldDB" id="A0A4V1M049"/>
<sequence length="213" mass="24429">MNIENKENIASTLQNDAEIFALLSSFYLTNPNGVYVKGISQLEIDDIKDGSIKKELKKIRDYAAICGEDESEENMLELKRDWTKLFRGISPTYGPKPPYAQLYKNSISTDFLSSLAELYLDVGYKGYEKINDRLDYIGVVLDALTIITLLRKKSIEQDNEVEYKRLSLIFDSVVHQYFTSWFGEFRNLAVAHVKTPFYDGALKLTLLIAEDLR</sequence>
<dbReference type="SUPFAM" id="SSF89155">
    <property type="entry name" value="TorD-like"/>
    <property type="match status" value="1"/>
</dbReference>
<comment type="caution">
    <text evidence="1">The sequence shown here is derived from an EMBL/GenBank/DDBJ whole genome shotgun (WGS) entry which is preliminary data.</text>
</comment>